<gene>
    <name evidence="1" type="ORF">PHYBLDRAFT_171005</name>
</gene>
<dbReference type="GeneID" id="28997375"/>
<dbReference type="OrthoDB" id="2276543at2759"/>
<dbReference type="RefSeq" id="XP_018288968.1">
    <property type="nucleotide sequence ID" value="XM_018436469.1"/>
</dbReference>
<dbReference type="InParanoid" id="A0A167LQX9"/>
<dbReference type="VEuPathDB" id="FungiDB:PHYBLDRAFT_171005"/>
<dbReference type="AlphaFoldDB" id="A0A167LQX9"/>
<evidence type="ECO:0000313" key="1">
    <source>
        <dbReference type="EMBL" id="OAD70928.1"/>
    </source>
</evidence>
<evidence type="ECO:0000313" key="2">
    <source>
        <dbReference type="Proteomes" id="UP000077315"/>
    </source>
</evidence>
<dbReference type="EMBL" id="KV440987">
    <property type="protein sequence ID" value="OAD70928.1"/>
    <property type="molecule type" value="Genomic_DNA"/>
</dbReference>
<sequence length="187" mass="21955">MSKLNNRQIILTNLKHKILERLLACQLLMVSQPNPIFNIVTNIPEIAMYQIISSQRYLSARSMIPRALYHIDWLMNKLDNDRFRQELRVNKDSFCAILAMIQGHWVFRSNSSKKQTEPGIQIMVALERLGMYSTSAFIGWIARLMSISEGSVNNFSWRFIFAIMSIEKEYVIWLDVQERKIISNRIK</sequence>
<name>A0A167LQX9_PHYB8</name>
<keyword evidence="2" id="KW-1185">Reference proteome</keyword>
<protein>
    <submittedName>
        <fullName evidence="1">Uncharacterized protein</fullName>
    </submittedName>
</protein>
<proteinExistence type="predicted"/>
<dbReference type="STRING" id="763407.A0A167LQX9"/>
<organism evidence="1 2">
    <name type="scientific">Phycomyces blakesleeanus (strain ATCC 8743b / DSM 1359 / FGSC 10004 / NBRC 33097 / NRRL 1555)</name>
    <dbReference type="NCBI Taxonomy" id="763407"/>
    <lineage>
        <taxon>Eukaryota</taxon>
        <taxon>Fungi</taxon>
        <taxon>Fungi incertae sedis</taxon>
        <taxon>Mucoromycota</taxon>
        <taxon>Mucoromycotina</taxon>
        <taxon>Mucoromycetes</taxon>
        <taxon>Mucorales</taxon>
        <taxon>Phycomycetaceae</taxon>
        <taxon>Phycomyces</taxon>
    </lineage>
</organism>
<dbReference type="Proteomes" id="UP000077315">
    <property type="component" value="Unassembled WGS sequence"/>
</dbReference>
<accession>A0A167LQX9</accession>
<reference evidence="2" key="1">
    <citation type="submission" date="2015-06" db="EMBL/GenBank/DDBJ databases">
        <title>Expansion of signal transduction pathways in fungi by whole-genome duplication.</title>
        <authorList>
            <consortium name="DOE Joint Genome Institute"/>
            <person name="Corrochano L.M."/>
            <person name="Kuo A."/>
            <person name="Marcet-Houben M."/>
            <person name="Polaino S."/>
            <person name="Salamov A."/>
            <person name="Villalobos J.M."/>
            <person name="Alvarez M.I."/>
            <person name="Avalos J."/>
            <person name="Benito E.P."/>
            <person name="Benoit I."/>
            <person name="Burger G."/>
            <person name="Camino L.P."/>
            <person name="Canovas D."/>
            <person name="Cerda-Olmedo E."/>
            <person name="Cheng J.-F."/>
            <person name="Dominguez A."/>
            <person name="Elias M."/>
            <person name="Eslava A.P."/>
            <person name="Glaser F."/>
            <person name="Grimwood J."/>
            <person name="Gutierrez G."/>
            <person name="Heitman J."/>
            <person name="Henrissat B."/>
            <person name="Iturriaga E.A."/>
            <person name="Lang B.F."/>
            <person name="Lavin J.L."/>
            <person name="Lee S."/>
            <person name="Li W."/>
            <person name="Lindquist E."/>
            <person name="Lopez-Garcia S."/>
            <person name="Luque E.M."/>
            <person name="Marcos A.T."/>
            <person name="Martin J."/>
            <person name="McCluskey K."/>
            <person name="Medina H.R."/>
            <person name="Miralles-Duran A."/>
            <person name="Miyazaki A."/>
            <person name="Munoz-Torres E."/>
            <person name="Oguiza J.A."/>
            <person name="Ohm R."/>
            <person name="Olmedo M."/>
            <person name="Orejas M."/>
            <person name="Ortiz-Castellanos L."/>
            <person name="Pisabarro A.G."/>
            <person name="Rodriguez-Romero J."/>
            <person name="Ruiz-Herrera J."/>
            <person name="Ruiz-Vazquez R."/>
            <person name="Sanz C."/>
            <person name="Schackwitz W."/>
            <person name="Schmutz J."/>
            <person name="Shahriari M."/>
            <person name="Shelest E."/>
            <person name="Silva-Franco F."/>
            <person name="Soanes D."/>
            <person name="Syed K."/>
            <person name="Tagua V.G."/>
            <person name="Talbot N.J."/>
            <person name="Thon M."/>
            <person name="De vries R.P."/>
            <person name="Wiebenga A."/>
            <person name="Yadav J.S."/>
            <person name="Braun E.L."/>
            <person name="Baker S."/>
            <person name="Garre V."/>
            <person name="Horwitz B."/>
            <person name="Torres-Martinez S."/>
            <person name="Idnurm A."/>
            <person name="Herrera-Estrella A."/>
            <person name="Gabaldon T."/>
            <person name="Grigoriev I.V."/>
        </authorList>
    </citation>
    <scope>NUCLEOTIDE SEQUENCE [LARGE SCALE GENOMIC DNA]</scope>
    <source>
        <strain evidence="2">NRRL 1555(-)</strain>
    </source>
</reference>